<keyword evidence="2" id="KW-0294">Fucose metabolism</keyword>
<keyword evidence="3" id="KW-0119">Carbohydrate metabolism</keyword>
<comment type="caution">
    <text evidence="4">The sequence shown here is derived from an EMBL/GenBank/DDBJ whole genome shotgun (WGS) entry which is preliminary data.</text>
</comment>
<gene>
    <name evidence="4" type="ORF">VTL71DRAFT_8025</name>
</gene>
<keyword evidence="1" id="KW-0808">Transferase</keyword>
<evidence type="ECO:0000256" key="1">
    <source>
        <dbReference type="ARBA" id="ARBA00022679"/>
    </source>
</evidence>
<dbReference type="InterPro" id="IPR019378">
    <property type="entry name" value="GDP-Fuc_O-FucTrfase"/>
</dbReference>
<protein>
    <submittedName>
        <fullName evidence="4">Uncharacterized protein</fullName>
    </submittedName>
</protein>
<dbReference type="Gene3D" id="3.40.50.11350">
    <property type="match status" value="1"/>
</dbReference>
<name>A0ABR4CWP1_9HELO</name>
<evidence type="ECO:0000313" key="4">
    <source>
        <dbReference type="EMBL" id="KAL2074247.1"/>
    </source>
</evidence>
<sequence length="458" mass="51061">MFARRVGFALAGALVFICYGLWFTNTGNLFGTVSPIDSKQTTPTYSTSDQQVSSNITQGDTSEEWVIEGHNGLTPLCRETKWTEGLWLHCHSYCGSNMTSVCGGLNNARNRIQTCIRLAIDAGAGLILPSATERDEAHLVKTNGAVKVCPDVFWNIEYMQASLREQCPQLNLRMCDDRTGIEKVVETPRRHYLEAAHINGTFRKFVQAAFEASPFNLTDVSVKNPVVVNFGDSFIGWNYKAAGELMTLRKALFKVIKFNQKLLDLSSEIGHHPKLNNGAYIGVHLRGEDDWPHEFGPVADQMRFFTAEIQRIQKTVSYDIKTIYVSCGDEGAIQRFRDILAPMGFTVESKSTLLSSSEGDKGMLAEVEALAFDQKAIVEYQTLVDARFWMGVVMSSMSSLIAYARSIDNEGDFFSEYIFPGSVRNGAHRNYPVVPDMKGNRNTKLMVVNGVDIMDSFP</sequence>
<dbReference type="EMBL" id="JAZHXI010000002">
    <property type="protein sequence ID" value="KAL2074247.1"/>
    <property type="molecule type" value="Genomic_DNA"/>
</dbReference>
<proteinExistence type="predicted"/>
<accession>A0ABR4CWP1</accession>
<dbReference type="CDD" id="cd11296">
    <property type="entry name" value="O-FucT_like"/>
    <property type="match status" value="1"/>
</dbReference>
<evidence type="ECO:0000256" key="2">
    <source>
        <dbReference type="ARBA" id="ARBA00023253"/>
    </source>
</evidence>
<dbReference type="Proteomes" id="UP001595075">
    <property type="component" value="Unassembled WGS sequence"/>
</dbReference>
<evidence type="ECO:0000313" key="5">
    <source>
        <dbReference type="Proteomes" id="UP001595075"/>
    </source>
</evidence>
<evidence type="ECO:0000256" key="3">
    <source>
        <dbReference type="ARBA" id="ARBA00023277"/>
    </source>
</evidence>
<organism evidence="4 5">
    <name type="scientific">Oculimacula yallundae</name>
    <dbReference type="NCBI Taxonomy" id="86028"/>
    <lineage>
        <taxon>Eukaryota</taxon>
        <taxon>Fungi</taxon>
        <taxon>Dikarya</taxon>
        <taxon>Ascomycota</taxon>
        <taxon>Pezizomycotina</taxon>
        <taxon>Leotiomycetes</taxon>
        <taxon>Helotiales</taxon>
        <taxon>Ploettnerulaceae</taxon>
        <taxon>Oculimacula</taxon>
    </lineage>
</organism>
<keyword evidence="5" id="KW-1185">Reference proteome</keyword>
<dbReference type="Pfam" id="PF10250">
    <property type="entry name" value="O-FucT"/>
    <property type="match status" value="1"/>
</dbReference>
<reference evidence="4 5" key="1">
    <citation type="journal article" date="2024" name="Commun. Biol.">
        <title>Comparative genomic analysis of thermophilic fungi reveals convergent evolutionary adaptations and gene losses.</title>
        <authorList>
            <person name="Steindorff A.S."/>
            <person name="Aguilar-Pontes M.V."/>
            <person name="Robinson A.J."/>
            <person name="Andreopoulos B."/>
            <person name="LaButti K."/>
            <person name="Kuo A."/>
            <person name="Mondo S."/>
            <person name="Riley R."/>
            <person name="Otillar R."/>
            <person name="Haridas S."/>
            <person name="Lipzen A."/>
            <person name="Grimwood J."/>
            <person name="Schmutz J."/>
            <person name="Clum A."/>
            <person name="Reid I.D."/>
            <person name="Moisan M.C."/>
            <person name="Butler G."/>
            <person name="Nguyen T.T.M."/>
            <person name="Dewar K."/>
            <person name="Conant G."/>
            <person name="Drula E."/>
            <person name="Henrissat B."/>
            <person name="Hansel C."/>
            <person name="Singer S."/>
            <person name="Hutchinson M.I."/>
            <person name="de Vries R.P."/>
            <person name="Natvig D.O."/>
            <person name="Powell A.J."/>
            <person name="Tsang A."/>
            <person name="Grigoriev I.V."/>
        </authorList>
    </citation>
    <scope>NUCLEOTIDE SEQUENCE [LARGE SCALE GENOMIC DNA]</scope>
    <source>
        <strain evidence="4 5">CBS 494.80</strain>
    </source>
</reference>